<dbReference type="InterPro" id="IPR011009">
    <property type="entry name" value="Kinase-like_dom_sf"/>
</dbReference>
<keyword evidence="3 8" id="KW-0547">Nucleotide-binding</keyword>
<evidence type="ECO:0000256" key="6">
    <source>
        <dbReference type="ARBA" id="ARBA00047899"/>
    </source>
</evidence>
<dbReference type="InParanoid" id="A0A078ADS7"/>
<evidence type="ECO:0000256" key="5">
    <source>
        <dbReference type="ARBA" id="ARBA00022840"/>
    </source>
</evidence>
<evidence type="ECO:0000256" key="3">
    <source>
        <dbReference type="ARBA" id="ARBA00022741"/>
    </source>
</evidence>
<dbReference type="SUPFAM" id="SSF56112">
    <property type="entry name" value="Protein kinase-like (PK-like)"/>
    <property type="match status" value="1"/>
</dbReference>
<dbReference type="InterPro" id="IPR050117">
    <property type="entry name" value="MAPK"/>
</dbReference>
<reference evidence="13 14" key="1">
    <citation type="submission" date="2014-06" db="EMBL/GenBank/DDBJ databases">
        <authorList>
            <person name="Swart Estienne"/>
        </authorList>
    </citation>
    <scope>NUCLEOTIDE SEQUENCE [LARGE SCALE GENOMIC DNA]</scope>
    <source>
        <strain evidence="13 14">130c</strain>
    </source>
</reference>
<keyword evidence="11" id="KW-0175">Coiled coil</keyword>
<keyword evidence="4 10" id="KW-0418">Kinase</keyword>
<dbReference type="EC" id="2.7.11.24" evidence="10"/>
<dbReference type="PROSITE" id="PS01351">
    <property type="entry name" value="MAPK"/>
    <property type="match status" value="1"/>
</dbReference>
<dbReference type="OMA" id="EIKMFAE"/>
<dbReference type="PROSITE" id="PS50011">
    <property type="entry name" value="PROTEIN_KINASE_DOM"/>
    <property type="match status" value="1"/>
</dbReference>
<dbReference type="InterPro" id="IPR000719">
    <property type="entry name" value="Prot_kinase_dom"/>
</dbReference>
<evidence type="ECO:0000256" key="9">
    <source>
        <dbReference type="RuleBase" id="RU000304"/>
    </source>
</evidence>
<dbReference type="InterPro" id="IPR008271">
    <property type="entry name" value="Ser/Thr_kinase_AS"/>
</dbReference>
<feature type="binding site" evidence="8">
    <location>
        <position position="49"/>
    </location>
    <ligand>
        <name>ATP</name>
        <dbReference type="ChEBI" id="CHEBI:30616"/>
    </ligand>
</feature>
<evidence type="ECO:0000259" key="12">
    <source>
        <dbReference type="PROSITE" id="PS50011"/>
    </source>
</evidence>
<comment type="catalytic activity">
    <reaction evidence="6">
        <text>L-threonyl-[protein] + ATP = O-phospho-L-threonyl-[protein] + ADP + H(+)</text>
        <dbReference type="Rhea" id="RHEA:46608"/>
        <dbReference type="Rhea" id="RHEA-COMP:11060"/>
        <dbReference type="Rhea" id="RHEA-COMP:11605"/>
        <dbReference type="ChEBI" id="CHEBI:15378"/>
        <dbReference type="ChEBI" id="CHEBI:30013"/>
        <dbReference type="ChEBI" id="CHEBI:30616"/>
        <dbReference type="ChEBI" id="CHEBI:61977"/>
        <dbReference type="ChEBI" id="CHEBI:456216"/>
        <dbReference type="EC" id="2.7.11.1"/>
    </reaction>
</comment>
<dbReference type="PROSITE" id="PS00107">
    <property type="entry name" value="PROTEIN_KINASE_ATP"/>
    <property type="match status" value="1"/>
</dbReference>
<dbReference type="GO" id="GO:0004707">
    <property type="term" value="F:MAP kinase activity"/>
    <property type="evidence" value="ECO:0007669"/>
    <property type="project" value="UniProtKB-EC"/>
</dbReference>
<dbReference type="Gene3D" id="3.30.200.20">
    <property type="entry name" value="Phosphorylase Kinase, domain 1"/>
    <property type="match status" value="2"/>
</dbReference>
<dbReference type="PROSITE" id="PS00108">
    <property type="entry name" value="PROTEIN_KINASE_ST"/>
    <property type="match status" value="1"/>
</dbReference>
<keyword evidence="14" id="KW-1185">Reference proteome</keyword>
<sequence>MKRKGLNQNQFADWEVGTDYECIKILGQGSYGAVCSALHKPSGKKMAIKRMDGVFEDDIDCKRILREINLLRKLQHPYVIKVFDVLEPSNKETFDCIYVVLELAESDLKKVIKSAIHLSIKHIQTLVYNLLCAVKYLHSSNVLHRDLKPANVLVNEDCTVKICDFGLARSISGVENTSLLVNGRRQRLLKKDETTSGESGDDVVIFGAEQAKIKPAESIDQQLDSQMNELKLEEQKREMSEETKRKEMQKKLLRTKDHRKNMKRELTGHVVTRWYRAPEIILLEKDYGPAIDMWSIGCIFAELLGMMKESAPTYLDRKPLFPGKSCFPLSPDKSVKEERKGFPFSKNDQLAVIFDVIGTPKEEDKCFVTDAKALEYLDAFPRKPRAEMQIMYPGAGEDAIDLLNRILVFNPYFRLSVDEALAHPFFKKVRKTEREVTAEKDIQIEFEKEQLDKKKLRQLILQEIQQYQLIKRDQEQA</sequence>
<comment type="similarity">
    <text evidence="10">Belongs to the protein kinase superfamily. Ser/Thr protein kinase family. MAP kinase subfamily.</text>
</comment>
<dbReference type="InterPro" id="IPR003527">
    <property type="entry name" value="MAP_kinase_CS"/>
</dbReference>
<evidence type="ECO:0000256" key="8">
    <source>
        <dbReference type="PROSITE-ProRule" id="PRU10141"/>
    </source>
</evidence>
<keyword evidence="2 10" id="KW-0808">Transferase</keyword>
<dbReference type="AlphaFoldDB" id="A0A078ADS7"/>
<gene>
    <name evidence="13" type="primary">Contig9678.g10347</name>
    <name evidence="13" type="ORF">STYLEM_8993</name>
</gene>
<feature type="domain" description="Protein kinase" evidence="12">
    <location>
        <begin position="20"/>
        <end position="426"/>
    </location>
</feature>
<comment type="catalytic activity">
    <reaction evidence="7">
        <text>L-seryl-[protein] + ATP = O-phospho-L-seryl-[protein] + ADP + H(+)</text>
        <dbReference type="Rhea" id="RHEA:17989"/>
        <dbReference type="Rhea" id="RHEA-COMP:9863"/>
        <dbReference type="Rhea" id="RHEA-COMP:11604"/>
        <dbReference type="ChEBI" id="CHEBI:15378"/>
        <dbReference type="ChEBI" id="CHEBI:29999"/>
        <dbReference type="ChEBI" id="CHEBI:30616"/>
        <dbReference type="ChEBI" id="CHEBI:83421"/>
        <dbReference type="ChEBI" id="CHEBI:456216"/>
        <dbReference type="EC" id="2.7.11.1"/>
    </reaction>
</comment>
<dbReference type="FunCoup" id="A0A078ADS7">
    <property type="interactions" value="44"/>
</dbReference>
<dbReference type="OrthoDB" id="192887at2759"/>
<dbReference type="FunFam" id="3.30.200.20:FF:000046">
    <property type="entry name" value="Mitogen-activated protein kinase"/>
    <property type="match status" value="1"/>
</dbReference>
<dbReference type="PANTHER" id="PTHR24055">
    <property type="entry name" value="MITOGEN-ACTIVATED PROTEIN KINASE"/>
    <property type="match status" value="1"/>
</dbReference>
<comment type="cofactor">
    <cofactor evidence="10">
        <name>Mg(2+)</name>
        <dbReference type="ChEBI" id="CHEBI:18420"/>
    </cofactor>
</comment>
<name>A0A078ADS7_STYLE</name>
<evidence type="ECO:0000256" key="2">
    <source>
        <dbReference type="ARBA" id="ARBA00022679"/>
    </source>
</evidence>
<keyword evidence="10" id="KW-0460">Magnesium</keyword>
<dbReference type="SMART" id="SM00220">
    <property type="entry name" value="S_TKc"/>
    <property type="match status" value="1"/>
</dbReference>
<evidence type="ECO:0000256" key="11">
    <source>
        <dbReference type="SAM" id="Coils"/>
    </source>
</evidence>
<dbReference type="Gene3D" id="1.10.510.10">
    <property type="entry name" value="Transferase(Phosphotransferase) domain 1"/>
    <property type="match status" value="2"/>
</dbReference>
<evidence type="ECO:0000256" key="1">
    <source>
        <dbReference type="ARBA" id="ARBA00022527"/>
    </source>
</evidence>
<feature type="coiled-coil region" evidence="11">
    <location>
        <begin position="216"/>
        <end position="265"/>
    </location>
</feature>
<evidence type="ECO:0000256" key="10">
    <source>
        <dbReference type="RuleBase" id="RU361165"/>
    </source>
</evidence>
<keyword evidence="5 8" id="KW-0067">ATP-binding</keyword>
<organism evidence="13 14">
    <name type="scientific">Stylonychia lemnae</name>
    <name type="common">Ciliate</name>
    <dbReference type="NCBI Taxonomy" id="5949"/>
    <lineage>
        <taxon>Eukaryota</taxon>
        <taxon>Sar</taxon>
        <taxon>Alveolata</taxon>
        <taxon>Ciliophora</taxon>
        <taxon>Intramacronucleata</taxon>
        <taxon>Spirotrichea</taxon>
        <taxon>Stichotrichia</taxon>
        <taxon>Sporadotrichida</taxon>
        <taxon>Oxytrichidae</taxon>
        <taxon>Stylonychinae</taxon>
        <taxon>Stylonychia</taxon>
    </lineage>
</organism>
<comment type="catalytic activity">
    <reaction evidence="10">
        <text>L-threonyl-[protein] + ATP = O-phospho-L-threonyl-[protein] + ADP + H(+)</text>
        <dbReference type="Rhea" id="RHEA:46608"/>
        <dbReference type="Rhea" id="RHEA-COMP:11060"/>
        <dbReference type="Rhea" id="RHEA-COMP:11605"/>
        <dbReference type="ChEBI" id="CHEBI:15378"/>
        <dbReference type="ChEBI" id="CHEBI:30013"/>
        <dbReference type="ChEBI" id="CHEBI:30616"/>
        <dbReference type="ChEBI" id="CHEBI:61977"/>
        <dbReference type="ChEBI" id="CHEBI:456216"/>
        <dbReference type="EC" id="2.7.11.24"/>
    </reaction>
</comment>
<dbReference type="Pfam" id="PF00069">
    <property type="entry name" value="Pkinase"/>
    <property type="match status" value="2"/>
</dbReference>
<proteinExistence type="inferred from homology"/>
<accession>A0A078ADS7</accession>
<dbReference type="FunFam" id="1.10.510.10:FF:000405">
    <property type="entry name" value="Mitogen-activated protein kinase"/>
    <property type="match status" value="1"/>
</dbReference>
<protein>
    <recommendedName>
        <fullName evidence="10">Mitogen-activated protein kinase</fullName>
        <ecNumber evidence="10">2.7.11.24</ecNumber>
    </recommendedName>
</protein>
<dbReference type="Proteomes" id="UP000039865">
    <property type="component" value="Unassembled WGS sequence"/>
</dbReference>
<dbReference type="CDD" id="cd07834">
    <property type="entry name" value="STKc_MAPK"/>
    <property type="match status" value="1"/>
</dbReference>
<evidence type="ECO:0000256" key="7">
    <source>
        <dbReference type="ARBA" id="ARBA00048679"/>
    </source>
</evidence>
<dbReference type="GO" id="GO:0106310">
    <property type="term" value="F:protein serine kinase activity"/>
    <property type="evidence" value="ECO:0007669"/>
    <property type="project" value="RHEA"/>
</dbReference>
<keyword evidence="1 9" id="KW-0723">Serine/threonine-protein kinase</keyword>
<evidence type="ECO:0000256" key="4">
    <source>
        <dbReference type="ARBA" id="ARBA00022777"/>
    </source>
</evidence>
<evidence type="ECO:0000313" key="13">
    <source>
        <dbReference type="EMBL" id="CDW80001.1"/>
    </source>
</evidence>
<comment type="activity regulation">
    <text evidence="10">Activated by threonine and tyrosine phosphorylation.</text>
</comment>
<evidence type="ECO:0000313" key="14">
    <source>
        <dbReference type="Proteomes" id="UP000039865"/>
    </source>
</evidence>
<dbReference type="InterPro" id="IPR017441">
    <property type="entry name" value="Protein_kinase_ATP_BS"/>
</dbReference>
<dbReference type="GO" id="GO:0005524">
    <property type="term" value="F:ATP binding"/>
    <property type="evidence" value="ECO:0007669"/>
    <property type="project" value="UniProtKB-UniRule"/>
</dbReference>
<dbReference type="EMBL" id="CCKQ01008541">
    <property type="protein sequence ID" value="CDW80001.1"/>
    <property type="molecule type" value="Genomic_DNA"/>
</dbReference>